<name>A0ACA9RM52_9GLOM</name>
<keyword evidence="2" id="KW-1185">Reference proteome</keyword>
<comment type="caution">
    <text evidence="1">The sequence shown here is derived from an EMBL/GenBank/DDBJ whole genome shotgun (WGS) entry which is preliminary data.</text>
</comment>
<gene>
    <name evidence="1" type="ORF">RPERSI_LOCUS20592</name>
</gene>
<dbReference type="EMBL" id="CAJVQC010058557">
    <property type="protein sequence ID" value="CAG8798818.1"/>
    <property type="molecule type" value="Genomic_DNA"/>
</dbReference>
<feature type="non-terminal residue" evidence="1">
    <location>
        <position position="99"/>
    </location>
</feature>
<evidence type="ECO:0000313" key="2">
    <source>
        <dbReference type="Proteomes" id="UP000789920"/>
    </source>
</evidence>
<dbReference type="Proteomes" id="UP000789920">
    <property type="component" value="Unassembled WGS sequence"/>
</dbReference>
<sequence>KSLLYHKNKNIDRLSLRVIRENELEKVLYEIHSNAIARHFGVESIYNRRQEALQLYEGLYLLEIEASFDKIKIDIVEPFKDITENEKLLYHHSYRISNK</sequence>
<proteinExistence type="predicted"/>
<organism evidence="1 2">
    <name type="scientific">Racocetra persica</name>
    <dbReference type="NCBI Taxonomy" id="160502"/>
    <lineage>
        <taxon>Eukaryota</taxon>
        <taxon>Fungi</taxon>
        <taxon>Fungi incertae sedis</taxon>
        <taxon>Mucoromycota</taxon>
        <taxon>Glomeromycotina</taxon>
        <taxon>Glomeromycetes</taxon>
        <taxon>Diversisporales</taxon>
        <taxon>Gigasporaceae</taxon>
        <taxon>Racocetra</taxon>
    </lineage>
</organism>
<protein>
    <submittedName>
        <fullName evidence="1">19280_t:CDS:1</fullName>
    </submittedName>
</protein>
<evidence type="ECO:0000313" key="1">
    <source>
        <dbReference type="EMBL" id="CAG8798818.1"/>
    </source>
</evidence>
<feature type="non-terminal residue" evidence="1">
    <location>
        <position position="1"/>
    </location>
</feature>
<reference evidence="1" key="1">
    <citation type="submission" date="2021-06" db="EMBL/GenBank/DDBJ databases">
        <authorList>
            <person name="Kallberg Y."/>
            <person name="Tangrot J."/>
            <person name="Rosling A."/>
        </authorList>
    </citation>
    <scope>NUCLEOTIDE SEQUENCE</scope>
    <source>
        <strain evidence="1">MA461A</strain>
    </source>
</reference>
<accession>A0ACA9RM52</accession>